<dbReference type="Bgee" id="ENSXETG00000035098">
    <property type="expression patterns" value="Expressed in liver and 2 other cell types or tissues"/>
</dbReference>
<reference evidence="1" key="2">
    <citation type="submission" date="2020-05" db="UniProtKB">
        <authorList>
            <consortium name="Ensembl"/>
        </authorList>
    </citation>
    <scope>IDENTIFICATION</scope>
</reference>
<dbReference type="InParanoid" id="A0A6I8RR48"/>
<accession>A0A6I8RR48</accession>
<name>A0A6I8RR48_XENTR</name>
<dbReference type="PANTHER" id="PTHR35675">
    <property type="entry name" value="HYPOTHETICAL PROTEIN LOC100362216"/>
    <property type="match status" value="1"/>
</dbReference>
<dbReference type="Ensembl" id="ENSXETT00000090650">
    <property type="protein sequence ID" value="ENSXETP00000087240"/>
    <property type="gene ID" value="ENSXETG00000035098"/>
</dbReference>
<proteinExistence type="predicted"/>
<dbReference type="PANTHER" id="PTHR35675:SF1">
    <property type="entry name" value="RIKEN CDNA 2810459M11 GENE"/>
    <property type="match status" value="1"/>
</dbReference>
<sequence>QSRSLELIANRPIVEECIEDTFQEKLSHLGGKENVLLVGEAGYDKDKNGPYHGILQELSFALFHLPERGLPQKNDHENWNLEGMKAGSSSSRAPSRMLQYPVVLVVFRATFILDSANTNLIREVLKDVRVRIKGSGSALVGIVYSQEELGTEAKSVSQMKFGLLIERIFQGYLWGICSYTRARPETILQVKRTIKETLQGKIAGKWTAAEELMPKLIAQGPSGTKWCWICQNKERRDPQEPNSAGYARIKSTGSLRNQMVLDMP</sequence>
<protein>
    <submittedName>
        <fullName evidence="1">Uncharacterized protein</fullName>
    </submittedName>
</protein>
<organism evidence="1">
    <name type="scientific">Xenopus tropicalis</name>
    <name type="common">Western clawed frog</name>
    <name type="synonym">Silurana tropicalis</name>
    <dbReference type="NCBI Taxonomy" id="8364"/>
    <lineage>
        <taxon>Eukaryota</taxon>
        <taxon>Metazoa</taxon>
        <taxon>Chordata</taxon>
        <taxon>Craniata</taxon>
        <taxon>Vertebrata</taxon>
        <taxon>Euteleostomi</taxon>
        <taxon>Amphibia</taxon>
        <taxon>Batrachia</taxon>
        <taxon>Anura</taxon>
        <taxon>Pipoidea</taxon>
        <taxon>Pipidae</taxon>
        <taxon>Xenopodinae</taxon>
        <taxon>Xenopus</taxon>
        <taxon>Silurana</taxon>
    </lineage>
</organism>
<dbReference type="AlphaFoldDB" id="A0A6I8RR48"/>
<reference evidence="1" key="1">
    <citation type="journal article" date="2010" name="Science">
        <title>The genome of the Western clawed frog Xenopus tropicalis.</title>
        <authorList>
            <person name="Hellsten U."/>
            <person name="Harland R.M."/>
            <person name="Gilchrist M.J."/>
            <person name="Hendrix D."/>
            <person name="Jurka J."/>
            <person name="Kapitonov V."/>
            <person name="Ovcharenko I."/>
            <person name="Putnam N.H."/>
            <person name="Shu S."/>
            <person name="Taher L."/>
            <person name="Blitz I.L."/>
            <person name="Blumberg B."/>
            <person name="Dichmann D.S."/>
            <person name="Dubchak I."/>
            <person name="Amaya E."/>
            <person name="Detter J.C."/>
            <person name="Fletcher R."/>
            <person name="Gerhard D.S."/>
            <person name="Goodstein D."/>
            <person name="Graves T."/>
            <person name="Grigoriev I.V."/>
            <person name="Grimwood J."/>
            <person name="Kawashima T."/>
            <person name="Lindquist E."/>
            <person name="Lucas S.M."/>
            <person name="Mead P.E."/>
            <person name="Mitros T."/>
            <person name="Ogino H."/>
            <person name="Ohta Y."/>
            <person name="Poliakov A.V."/>
            <person name="Pollet N."/>
            <person name="Robert J."/>
            <person name="Salamov A."/>
            <person name="Sater A.K."/>
            <person name="Schmutz J."/>
            <person name="Terry A."/>
            <person name="Vize P.D."/>
            <person name="Warren W.C."/>
            <person name="Wells D."/>
            <person name="Wills A."/>
            <person name="Wilson R.K."/>
            <person name="Zimmerman L.B."/>
            <person name="Zorn A.M."/>
            <person name="Grainger R."/>
            <person name="Grammer T."/>
            <person name="Khokha M.K."/>
            <person name="Richardson P.M."/>
            <person name="Rokhsar D.S."/>
        </authorList>
    </citation>
    <scope>NUCLEOTIDE SEQUENCE [LARGE SCALE GENOMIC DNA]</scope>
    <source>
        <strain evidence="1">Nigerian</strain>
    </source>
</reference>
<evidence type="ECO:0000313" key="1">
    <source>
        <dbReference type="Ensembl" id="ENSXETP00000087240"/>
    </source>
</evidence>